<feature type="region of interest" description="Disordered" evidence="4">
    <location>
        <begin position="102"/>
        <end position="123"/>
    </location>
</feature>
<evidence type="ECO:0000313" key="7">
    <source>
        <dbReference type="Proteomes" id="UP000217265"/>
    </source>
</evidence>
<dbReference type="AlphaFoldDB" id="A0A290Q9R1"/>
<dbReference type="PROSITE" id="PS50987">
    <property type="entry name" value="HTH_ARSR_2"/>
    <property type="match status" value="1"/>
</dbReference>
<dbReference type="Pfam" id="PF01022">
    <property type="entry name" value="HTH_5"/>
    <property type="match status" value="1"/>
</dbReference>
<dbReference type="InterPro" id="IPR011991">
    <property type="entry name" value="ArsR-like_HTH"/>
</dbReference>
<dbReference type="KEGG" id="vbh:CMV30_14060"/>
<evidence type="ECO:0000313" key="6">
    <source>
        <dbReference type="EMBL" id="ATC64997.1"/>
    </source>
</evidence>
<dbReference type="InterPro" id="IPR036388">
    <property type="entry name" value="WH-like_DNA-bd_sf"/>
</dbReference>
<keyword evidence="3" id="KW-0804">Transcription</keyword>
<name>A0A290Q9R1_9BACT</name>
<organism evidence="6 7">
    <name type="scientific">Nibricoccus aquaticus</name>
    <dbReference type="NCBI Taxonomy" id="2576891"/>
    <lineage>
        <taxon>Bacteria</taxon>
        <taxon>Pseudomonadati</taxon>
        <taxon>Verrucomicrobiota</taxon>
        <taxon>Opitutia</taxon>
        <taxon>Opitutales</taxon>
        <taxon>Opitutaceae</taxon>
        <taxon>Nibricoccus</taxon>
    </lineage>
</organism>
<evidence type="ECO:0000259" key="5">
    <source>
        <dbReference type="PROSITE" id="PS50987"/>
    </source>
</evidence>
<keyword evidence="2" id="KW-0238">DNA-binding</keyword>
<dbReference type="RefSeq" id="WP_096056628.1">
    <property type="nucleotide sequence ID" value="NZ_CP023344.1"/>
</dbReference>
<dbReference type="CDD" id="cd00090">
    <property type="entry name" value="HTH_ARSR"/>
    <property type="match status" value="1"/>
</dbReference>
<feature type="domain" description="HTH arsR-type" evidence="5">
    <location>
        <begin position="1"/>
        <end position="85"/>
    </location>
</feature>
<reference evidence="6 7" key="1">
    <citation type="submission" date="2017-09" db="EMBL/GenBank/DDBJ databases">
        <title>Complete genome sequence of Verrucomicrobial strain HZ-65, isolated from freshwater.</title>
        <authorList>
            <person name="Choi A."/>
        </authorList>
    </citation>
    <scope>NUCLEOTIDE SEQUENCE [LARGE SCALE GENOMIC DNA]</scope>
    <source>
        <strain evidence="6 7">HZ-65</strain>
    </source>
</reference>
<sequence length="123" mass="13614">MQSLLAIADPTRRRIVELLAEGERSSGELVEEFDMSAPAISQHLNVLREAGLVVTRAEGQSRIQSLNPHGFDEVEAWLEKTRTIWSSRLDALERELRAEDAASAVTAKKAKTQVKTKTKKASS</sequence>
<accession>A0A290Q9R1</accession>
<gene>
    <name evidence="6" type="ORF">CMV30_14060</name>
</gene>
<keyword evidence="1" id="KW-0805">Transcription regulation</keyword>
<dbReference type="SUPFAM" id="SSF46785">
    <property type="entry name" value="Winged helix' DNA-binding domain"/>
    <property type="match status" value="1"/>
</dbReference>
<protein>
    <submittedName>
        <fullName evidence="6">Transcriptional regulator</fullName>
    </submittedName>
</protein>
<dbReference type="InterPro" id="IPR036390">
    <property type="entry name" value="WH_DNA-bd_sf"/>
</dbReference>
<dbReference type="SMART" id="SM00418">
    <property type="entry name" value="HTH_ARSR"/>
    <property type="match status" value="1"/>
</dbReference>
<dbReference type="GO" id="GO:0003700">
    <property type="term" value="F:DNA-binding transcription factor activity"/>
    <property type="evidence" value="ECO:0007669"/>
    <property type="project" value="InterPro"/>
</dbReference>
<dbReference type="InterPro" id="IPR001845">
    <property type="entry name" value="HTH_ArsR_DNA-bd_dom"/>
</dbReference>
<proteinExistence type="predicted"/>
<evidence type="ECO:0000256" key="1">
    <source>
        <dbReference type="ARBA" id="ARBA00023015"/>
    </source>
</evidence>
<evidence type="ECO:0000256" key="3">
    <source>
        <dbReference type="ARBA" id="ARBA00023163"/>
    </source>
</evidence>
<evidence type="ECO:0000256" key="4">
    <source>
        <dbReference type="SAM" id="MobiDB-lite"/>
    </source>
</evidence>
<feature type="compositionally biased region" description="Basic residues" evidence="4">
    <location>
        <begin position="108"/>
        <end position="123"/>
    </location>
</feature>
<dbReference type="Gene3D" id="1.10.10.10">
    <property type="entry name" value="Winged helix-like DNA-binding domain superfamily/Winged helix DNA-binding domain"/>
    <property type="match status" value="1"/>
</dbReference>
<dbReference type="GO" id="GO:0003677">
    <property type="term" value="F:DNA binding"/>
    <property type="evidence" value="ECO:0007669"/>
    <property type="project" value="UniProtKB-KW"/>
</dbReference>
<dbReference type="InterPro" id="IPR051081">
    <property type="entry name" value="HTH_MetalResp_TranReg"/>
</dbReference>
<dbReference type="NCBIfam" id="NF033788">
    <property type="entry name" value="HTH_metalloreg"/>
    <property type="match status" value="1"/>
</dbReference>
<dbReference type="EMBL" id="CP023344">
    <property type="protein sequence ID" value="ATC64997.1"/>
    <property type="molecule type" value="Genomic_DNA"/>
</dbReference>
<dbReference type="OrthoDB" id="9799175at2"/>
<keyword evidence="7" id="KW-1185">Reference proteome</keyword>
<dbReference type="PANTHER" id="PTHR33154">
    <property type="entry name" value="TRANSCRIPTIONAL REGULATOR, ARSR FAMILY"/>
    <property type="match status" value="1"/>
</dbReference>
<dbReference type="Proteomes" id="UP000217265">
    <property type="component" value="Chromosome"/>
</dbReference>
<dbReference type="PANTHER" id="PTHR33154:SF33">
    <property type="entry name" value="TRANSCRIPTIONAL REPRESSOR SDPR"/>
    <property type="match status" value="1"/>
</dbReference>
<evidence type="ECO:0000256" key="2">
    <source>
        <dbReference type="ARBA" id="ARBA00023125"/>
    </source>
</evidence>
<dbReference type="PRINTS" id="PR00778">
    <property type="entry name" value="HTHARSR"/>
</dbReference>